<dbReference type="InterPro" id="IPR008942">
    <property type="entry name" value="ENTH_VHS"/>
</dbReference>
<dbReference type="PANTHER" id="PTHR14149">
    <property type="entry name" value="RAS GTPASE-ACTIVATING PROTEIN WITH IQ MOTIF"/>
    <property type="match status" value="1"/>
</dbReference>
<dbReference type="Pfam" id="PF00612">
    <property type="entry name" value="IQ"/>
    <property type="match status" value="1"/>
</dbReference>
<feature type="region of interest" description="Disordered" evidence="1">
    <location>
        <begin position="1"/>
        <end position="86"/>
    </location>
</feature>
<dbReference type="PROSITE" id="PS50018">
    <property type="entry name" value="RAS_GTPASE_ACTIV_2"/>
    <property type="match status" value="1"/>
</dbReference>
<feature type="compositionally biased region" description="Basic and acidic residues" evidence="1">
    <location>
        <begin position="2144"/>
        <end position="2153"/>
    </location>
</feature>
<dbReference type="EMBL" id="JQGA01000203">
    <property type="protein sequence ID" value="KGO77285.1"/>
    <property type="molecule type" value="Genomic_DNA"/>
</dbReference>
<comment type="caution">
    <text evidence="5">The sequence shown here is derived from an EMBL/GenBank/DDBJ whole genome shotgun (WGS) entry which is preliminary data.</text>
</comment>
<dbReference type="Gene3D" id="1.25.40.90">
    <property type="match status" value="1"/>
</dbReference>
<feature type="region of interest" description="Disordered" evidence="1">
    <location>
        <begin position="102"/>
        <end position="196"/>
    </location>
</feature>
<dbReference type="SMART" id="SM00015">
    <property type="entry name" value="IQ"/>
    <property type="match status" value="13"/>
</dbReference>
<accession>A0A0A2LLL3</accession>
<dbReference type="InterPro" id="IPR013809">
    <property type="entry name" value="ENTH"/>
</dbReference>
<feature type="compositionally biased region" description="Low complexity" evidence="1">
    <location>
        <begin position="2320"/>
        <end position="2343"/>
    </location>
</feature>
<dbReference type="PROSITE" id="PS50021">
    <property type="entry name" value="CH"/>
    <property type="match status" value="1"/>
</dbReference>
<keyword evidence="6" id="KW-1185">Reference proteome</keyword>
<dbReference type="SMART" id="SM00273">
    <property type="entry name" value="ENTH"/>
    <property type="match status" value="1"/>
</dbReference>
<dbReference type="Pfam" id="PF01417">
    <property type="entry name" value="ENTH"/>
    <property type="match status" value="1"/>
</dbReference>
<dbReference type="OrthoDB" id="775356at2759"/>
<feature type="compositionally biased region" description="Polar residues" evidence="1">
    <location>
        <begin position="2244"/>
        <end position="2260"/>
    </location>
</feature>
<dbReference type="SMART" id="SM00033">
    <property type="entry name" value="CH"/>
    <property type="match status" value="1"/>
</dbReference>
<dbReference type="PhylomeDB" id="A0A0A2LLL3"/>
<dbReference type="InterPro" id="IPR000048">
    <property type="entry name" value="IQ_motif_EF-hand-BS"/>
</dbReference>
<dbReference type="CDD" id="cd16992">
    <property type="entry name" value="ENTH_Ent3"/>
    <property type="match status" value="1"/>
</dbReference>
<feature type="region of interest" description="Disordered" evidence="1">
    <location>
        <begin position="2134"/>
        <end position="2418"/>
    </location>
</feature>
<feature type="domain" description="Calponin-homology (CH)" evidence="3">
    <location>
        <begin position="294"/>
        <end position="405"/>
    </location>
</feature>
<dbReference type="FunFam" id="1.25.40.90:FF:000006">
    <property type="entry name" value="Clathrin interactor 1"/>
    <property type="match status" value="1"/>
</dbReference>
<dbReference type="HOGENOM" id="CLU_000972_1_1_1"/>
<evidence type="ECO:0000313" key="6">
    <source>
        <dbReference type="Proteomes" id="UP000030104"/>
    </source>
</evidence>
<dbReference type="CDD" id="cd05127">
    <property type="entry name" value="RasGAP_IQGAP_like"/>
    <property type="match status" value="1"/>
</dbReference>
<feature type="compositionally biased region" description="Polar residues" evidence="1">
    <location>
        <begin position="1"/>
        <end position="23"/>
    </location>
</feature>
<feature type="domain" description="Ras-GAP" evidence="2">
    <location>
        <begin position="1227"/>
        <end position="1443"/>
    </location>
</feature>
<feature type="compositionally biased region" description="Polar residues" evidence="1">
    <location>
        <begin position="2215"/>
        <end position="2230"/>
    </location>
</feature>
<feature type="compositionally biased region" description="Low complexity" evidence="1">
    <location>
        <begin position="28"/>
        <end position="60"/>
    </location>
</feature>
<evidence type="ECO:0000259" key="2">
    <source>
        <dbReference type="PROSITE" id="PS50018"/>
    </source>
</evidence>
<dbReference type="InterPro" id="IPR036872">
    <property type="entry name" value="CH_dom_sf"/>
</dbReference>
<dbReference type="InterPro" id="IPR001715">
    <property type="entry name" value="CH_dom"/>
</dbReference>
<feature type="compositionally biased region" description="Polar residues" evidence="1">
    <location>
        <begin position="2352"/>
        <end position="2369"/>
    </location>
</feature>
<proteinExistence type="predicted"/>
<dbReference type="Pfam" id="PF00307">
    <property type="entry name" value="CH"/>
    <property type="match status" value="1"/>
</dbReference>
<reference evidence="5 6" key="1">
    <citation type="journal article" date="2015" name="Mol. Plant Microbe Interact.">
        <title>Genome, transcriptome, and functional analyses of Penicillium expansum provide new insights into secondary metabolism and pathogenicity.</title>
        <authorList>
            <person name="Ballester A.R."/>
            <person name="Marcet-Houben M."/>
            <person name="Levin E."/>
            <person name="Sela N."/>
            <person name="Selma-Lazaro C."/>
            <person name="Carmona L."/>
            <person name="Wisniewski M."/>
            <person name="Droby S."/>
            <person name="Gonzalez-Candelas L."/>
            <person name="Gabaldon T."/>
        </authorList>
    </citation>
    <scope>NUCLEOTIDE SEQUENCE [LARGE SCALE GENOMIC DNA]</scope>
    <source>
        <strain evidence="5 6">PHI-1</strain>
    </source>
</reference>
<dbReference type="PROSITE" id="PS50096">
    <property type="entry name" value="IQ"/>
    <property type="match status" value="11"/>
</dbReference>
<feature type="domain" description="ENTH" evidence="4">
    <location>
        <begin position="1923"/>
        <end position="2056"/>
    </location>
</feature>
<evidence type="ECO:0000259" key="4">
    <source>
        <dbReference type="PROSITE" id="PS50942"/>
    </source>
</evidence>
<feature type="compositionally biased region" description="Basic and acidic residues" evidence="1">
    <location>
        <begin position="128"/>
        <end position="154"/>
    </location>
</feature>
<dbReference type="SMART" id="SM00323">
    <property type="entry name" value="RasGAP"/>
    <property type="match status" value="1"/>
</dbReference>
<protein>
    <submittedName>
        <fullName evidence="5">Epsin-like, N-terminal</fullName>
    </submittedName>
</protein>
<gene>
    <name evidence="5" type="ORF">PITC_092450</name>
</gene>
<dbReference type="GO" id="GO:0005096">
    <property type="term" value="F:GTPase activator activity"/>
    <property type="evidence" value="ECO:0007669"/>
    <property type="project" value="TreeGrafter"/>
</dbReference>
<dbReference type="SUPFAM" id="SSF47576">
    <property type="entry name" value="Calponin-homology domain, CH-domain"/>
    <property type="match status" value="1"/>
</dbReference>
<feature type="compositionally biased region" description="Polar residues" evidence="1">
    <location>
        <begin position="2181"/>
        <end position="2190"/>
    </location>
</feature>
<name>A0A0A2LLL3_PENIT</name>
<dbReference type="OMA" id="EEAKXAT"/>
<dbReference type="Gene3D" id="1.10.418.10">
    <property type="entry name" value="Calponin-like domain"/>
    <property type="match status" value="1"/>
</dbReference>
<sequence length="2418" mass="271729">MMSTQFPSLKQAQTDLPSQSTSPLRHGSTASTNSSTYSIASSSFAPSRTSTVSSNASASNKLGHFRGKSEASSISSGTTVTDAMERSWSNAGTAYDNIRRSLRPLPQAPNISSSTPNTGGYRHSRSQTIDESRPWKDYRPGTPESRHLHLKENQSPRQQTNTYESQSPPPPTSPRNWSPVPGTSRPSSPQKTLLHSAHPPQLTAALSAPELETLQKSSTGHLRTLSKFAQSGENEFGAAAASVVGLQGRRRLKRADSVAGRNGAVSPEKPKVSSWAAGKWMDQQRQFIQAYEYLCHIGEAKQWIEDVIQKQIPPIVQLEEGLRDGVTLAEVVQAMYVGKPLRIFRHPKLQYRHSDNIALFFRFLDEIELPELFRFELIDLYEKKNIPKVIHCIHALSWLLFKNGMLDFRMGNLVGQLEFEHHELEKTQKGLDKAGVSMPSFVGMAANFGAEAEPEPEPEPVESEEDRIDRELHENEASICDFQAQIRGAMMRLKLGNTMNDLWDFEPLLIELQSRLRGDWARQISEYRLSMLQFAVGLQAISRGFIVRRAQQGDKQWCQSQETDVLQFQSLIRGSRARAQASHLQTRARQEESGIKQIQAAIRGALQRMNVGDQYEESRYAENDVKSLQAFIRGTLQRKHMDAQSQELKEVGSSVKLLQTAIRGAMQRREMNAQSQEVKEVGSSVKSLQAAIRGTLQRKQMNVQSHGLKHVGSSVKLLQAAIRGTLQRKQMNVQSHGLKQVGSSVNLLQAAIRGNLQRKQMDAQSHELKQVGSSVKSLQAAIRGTLQRRKMNAHSHEVKLIESPVKSLQAVIRGSIARQKLSQMNILLNNEASQIVCIQSIIRALIARERQTLLLEALEETENECVELQAIVRAATVRKNTSAIRSELVEHLLPVINLQTILRAQVLRGSLDAQRTALLEEEPSILELQSRTRGVIHRQYLLAQRHEMEQHEYFIVDLQALARAAVSRMKVGDMLSQLEDNEEEVVQLQSLSRAMLARVEVGEILTDLETEEDLITDFQARIRGHIVCNRFEERRQHYNENMEKVIKAQSVIRGRIQGQAYKSLTSGKNPPVGTVKGFVHLLNDSDFDFDEEIEFERLRKAVVQQVRQNELAEQYISQLDIKIALLVKNKITLDEVVKHQKHFGGHIGNLLSNTEISSKDPYDLKALNKTSRRKLDQYQVFFFLLQTQSQYLARLFRRLREVKTSDKEYERIRHLMMGLFGYSQKRREEYYLIKLLARSVKEDIESFTSLSEYLRCTSFWNKLFASYAKSSRDRKFMRDVLGAVVKESVIENPDLDLESDPIQIYRSAINNEELQTGHRSRRQPDLPREEAIRDPETRETFIQHLQDLRDIVDQLFLGFEDFLYRMPFGIRYLAQQMYQNLLEKFPGEDPGFILQTVGHWVWKNYFQPAVLEPEKYGVIDRGLTQEQKRNLGEISKVFAQIASGRLFGTENVYLQPLNNYIGDSIQRLGRIWGQMISVQDAEAYFDIDEFNDLYAKAKPTLYIKMSDIFSIHQLVASEINYMCPHPDDFLKELVRELGNVKSNENELMGVSSTEINLTLNPKLAQVEDPEADVKTLFMETKRCILYIIRVQTGANLMDIMLKSPTAEDEERWHTLVREELNTNNPRRGAYSEANSLIDISTMSYSELKGIALENILRLEQSGKINRHNHYQDLLNAIAIDIRTKHRRRIQRERELEGARLTSQRLSGQAVYLDQQLKTYNDYIEQAMITLQNKKGKKRFLMPFTKQWDHQRELQKSGKIFKFGSYKYSARNLADRGVLVAWKGYSERQWDRVDLTISSNEVGVFTIDGSSGVMMIPGANAQVPLDDLLQAQFNNTQFMDFFEGQMRVNVNLFLHLIMKKFYNDSYPRFLIFILTPSSHPFAMDFSNLKEQVSNITLYDLKAGVRKVQNAVMNYTEMESKGENEKIMRSDAYTSQVREATNNEPWGASTTLMQDIANGTHSYQLLNEIMPLIYKRFTDKAAEEWRQIYKSLQLLEFLVKNGSERVVDDARSHMSLIRMLRQFHFIDANGKDQGINVRNRSSELVKLLGDVDQIRTERKKAKNNRNKFSGFEGGMGAGSGMSSSGSGRYGGFGSDSMGYGGYSGGVYGDGGGFGGESGGQAGVDFQDVGRRSNRFEEYDEYDEGDAPARSREPAARAKPQAKKPEPAPAPVADLFDFGDDEPVTTTASTSAGKQPAGSALNILDPSPADDDDFDDFQSATPATQPIQSSNQFGIPPPASTASTSSNTQFVAPQPISASQGANINGLVGFKSATPTPSSSGTPTPLSQMAPMQQQKPSGYQAPTPNYFTSVNVPQHSGFSHGATSSMSVASPSSTANKPALAAAKKPSGDAFGSLWSTASASAGIQKSNTGTKKGPNLASMAKEKASAGIWGAPAPSSTASTPSQPQHKQQSSSAFDDLLG</sequence>
<dbReference type="InterPro" id="IPR008936">
    <property type="entry name" value="Rho_GTPase_activation_prot"/>
</dbReference>
<feature type="compositionally biased region" description="Polar residues" evidence="1">
    <location>
        <begin position="2283"/>
        <end position="2315"/>
    </location>
</feature>
<dbReference type="STRING" id="40296.A0A0A2LLL3"/>
<dbReference type="InterPro" id="IPR001936">
    <property type="entry name" value="RasGAP_dom"/>
</dbReference>
<dbReference type="Pfam" id="PF00616">
    <property type="entry name" value="RasGAP"/>
    <property type="match status" value="1"/>
</dbReference>
<feature type="compositionally biased region" description="Polar residues" evidence="1">
    <location>
        <begin position="155"/>
        <end position="164"/>
    </location>
</feature>
<evidence type="ECO:0000313" key="5">
    <source>
        <dbReference type="EMBL" id="KGO77285.1"/>
    </source>
</evidence>
<dbReference type="SUPFAM" id="SSF143885">
    <property type="entry name" value="RGC domain-like"/>
    <property type="match status" value="1"/>
</dbReference>
<evidence type="ECO:0000256" key="1">
    <source>
        <dbReference type="SAM" id="MobiDB-lite"/>
    </source>
</evidence>
<feature type="compositionally biased region" description="Polar residues" evidence="1">
    <location>
        <begin position="70"/>
        <end position="86"/>
    </location>
</feature>
<dbReference type="GO" id="GO:0005938">
    <property type="term" value="C:cell cortex"/>
    <property type="evidence" value="ECO:0007669"/>
    <property type="project" value="TreeGrafter"/>
</dbReference>
<dbReference type="PANTHER" id="PTHR14149:SF14">
    <property type="entry name" value="CALPONIN-HOMOLOGY (CH) DOMAIN-CONTAINING PROTEIN"/>
    <property type="match status" value="1"/>
</dbReference>
<dbReference type="Proteomes" id="UP000030104">
    <property type="component" value="Unassembled WGS sequence"/>
</dbReference>
<feature type="compositionally biased region" description="Low complexity" evidence="1">
    <location>
        <begin position="2390"/>
        <end position="2411"/>
    </location>
</feature>
<dbReference type="PROSITE" id="PS50942">
    <property type="entry name" value="ENTH"/>
    <property type="match status" value="1"/>
</dbReference>
<feature type="compositionally biased region" description="Low complexity" evidence="1">
    <location>
        <begin position="2269"/>
        <end position="2282"/>
    </location>
</feature>
<dbReference type="SUPFAM" id="SSF48464">
    <property type="entry name" value="ENTH/VHS domain"/>
    <property type="match status" value="1"/>
</dbReference>
<evidence type="ECO:0000259" key="3">
    <source>
        <dbReference type="PROSITE" id="PS50021"/>
    </source>
</evidence>
<dbReference type="Gene3D" id="1.10.506.10">
    <property type="entry name" value="GTPase Activation - p120gap, domain 1"/>
    <property type="match status" value="1"/>
</dbReference>
<dbReference type="SUPFAM" id="SSF48350">
    <property type="entry name" value="GTPase activation domain, GAP"/>
    <property type="match status" value="1"/>
</dbReference>
<feature type="compositionally biased region" description="Polar residues" evidence="1">
    <location>
        <begin position="184"/>
        <end position="193"/>
    </location>
</feature>
<dbReference type="InterPro" id="IPR000593">
    <property type="entry name" value="RasGAP_C"/>
</dbReference>
<dbReference type="CDD" id="cd21206">
    <property type="entry name" value="CH_IQGAP"/>
    <property type="match status" value="1"/>
</dbReference>
<feature type="compositionally biased region" description="Basic and acidic residues" evidence="1">
    <location>
        <begin position="1322"/>
        <end position="1333"/>
    </location>
</feature>
<feature type="compositionally biased region" description="Polar residues" evidence="1">
    <location>
        <begin position="109"/>
        <end position="118"/>
    </location>
</feature>
<organism evidence="5 6">
    <name type="scientific">Penicillium italicum</name>
    <name type="common">Blue mold</name>
    <dbReference type="NCBI Taxonomy" id="40296"/>
    <lineage>
        <taxon>Eukaryota</taxon>
        <taxon>Fungi</taxon>
        <taxon>Dikarya</taxon>
        <taxon>Ascomycota</taxon>
        <taxon>Pezizomycotina</taxon>
        <taxon>Eurotiomycetes</taxon>
        <taxon>Eurotiomycetidae</taxon>
        <taxon>Eurotiales</taxon>
        <taxon>Aspergillaceae</taxon>
        <taxon>Penicillium</taxon>
    </lineage>
</organism>
<dbReference type="Pfam" id="PF03836">
    <property type="entry name" value="RasGAP_C"/>
    <property type="match status" value="1"/>
</dbReference>
<feature type="region of interest" description="Disordered" evidence="1">
    <location>
        <begin position="1314"/>
        <end position="1333"/>
    </location>
</feature>